<feature type="signal peptide" evidence="1">
    <location>
        <begin position="1"/>
        <end position="21"/>
    </location>
</feature>
<dbReference type="InterPro" id="IPR024078">
    <property type="entry name" value="LmbE-like_dom_sf"/>
</dbReference>
<dbReference type="SUPFAM" id="SSF102588">
    <property type="entry name" value="LmbE-like"/>
    <property type="match status" value="1"/>
</dbReference>
<keyword evidence="3" id="KW-1185">Reference proteome</keyword>
<dbReference type="InterPro" id="IPR003737">
    <property type="entry name" value="GlcNAc_PI_deacetylase-related"/>
</dbReference>
<evidence type="ECO:0000256" key="1">
    <source>
        <dbReference type="SAM" id="SignalP"/>
    </source>
</evidence>
<proteinExistence type="predicted"/>
<dbReference type="PANTHER" id="PTHR12993">
    <property type="entry name" value="N-ACETYLGLUCOSAMINYL-PHOSPHATIDYLINOSITOL DE-N-ACETYLASE-RELATED"/>
    <property type="match status" value="1"/>
</dbReference>
<gene>
    <name evidence="2" type="ORF">EOJ36_00785</name>
</gene>
<organism evidence="2 3">
    <name type="scientific">Sandaracinomonas limnophila</name>
    <dbReference type="NCBI Taxonomy" id="1862386"/>
    <lineage>
        <taxon>Bacteria</taxon>
        <taxon>Pseudomonadati</taxon>
        <taxon>Bacteroidota</taxon>
        <taxon>Cytophagia</taxon>
        <taxon>Cytophagales</taxon>
        <taxon>Flectobacillaceae</taxon>
        <taxon>Sandaracinomonas</taxon>
    </lineage>
</organism>
<dbReference type="PANTHER" id="PTHR12993:SF11">
    <property type="entry name" value="N-ACETYLGLUCOSAMINYL-PHOSPHATIDYLINOSITOL DE-N-ACETYLASE"/>
    <property type="match status" value="1"/>
</dbReference>
<dbReference type="GO" id="GO:0016811">
    <property type="term" value="F:hydrolase activity, acting on carbon-nitrogen (but not peptide) bonds, in linear amides"/>
    <property type="evidence" value="ECO:0007669"/>
    <property type="project" value="TreeGrafter"/>
</dbReference>
<reference evidence="2 3" key="1">
    <citation type="submission" date="2019-01" db="EMBL/GenBank/DDBJ databases">
        <authorList>
            <person name="Chen W.-M."/>
        </authorList>
    </citation>
    <scope>NUCLEOTIDE SEQUENCE [LARGE SCALE GENOMIC DNA]</scope>
    <source>
        <strain evidence="2 3">FSY-15</strain>
    </source>
</reference>
<keyword evidence="1" id="KW-0732">Signal</keyword>
<name>A0A437PWD7_9BACT</name>
<accession>A0A437PWD7</accession>
<comment type="caution">
    <text evidence="2">The sequence shown here is derived from an EMBL/GenBank/DDBJ whole genome shotgun (WGS) entry which is preliminary data.</text>
</comment>
<dbReference type="Proteomes" id="UP000282832">
    <property type="component" value="Unassembled WGS sequence"/>
</dbReference>
<sequence>MKKIILAFTVLWAHSAYSQQANSSQLFEDLKAINTLGTVLHVAAHPDDESTNMLTWFARDQHWETNYFSCTRGDGGQNLIGDEQGIALGLIRTQELLAARRLDGANQFFSQAIDFGFSKSTDEALRIWNKELILSNLVYVIRKTRPDIIFTRFPPDSRAGHGQHSASAVLAIEAFSAAADPNRFPEQLKNGITTWQAKRLLWNTFRFGGTVTTSEDQFKVPIGFYQPALGMSTGELAALSRSQHKSQGFGVAQERGNAVEYFQTLKGDAPKDKIYDGIDISWNRVDNGKMIESKLQEIISSFKFDHPEASIQQMVELRKLVKSNTNDFWKKKKIQQIDEWIQNAGVIYFGSSTNNGDIALGDRFKVKTELIIRSNIPVQNLQLKIADKDTILNQLKPYQKLIWNQSIKAGNSITQAYWLEKPRSVGYFGNEHPEKVGQADVDAAMKVQLSFDLLGEHFEFAKGIKEQTIDPVKGEILQPIHFTPKTSISLSPNVIMIPEGSKTSKNVEVSIQTLGAIQINGIEIVDRKNTVLYSDYNERNLQKGDKIKVNLNIKESSLGSAEKQTMGLKVRFINKNTSWTDSLEQHTIAYDHIPEQNYFTPANLEIIHTKIAKTGKLIGYIKGAGDKVPEAIKELGYQIVFLNESDLTFDNLKRFDAVVTGVRAYNTLDYLGNNVYRELMKYIKNGGNYVVQYNTASNLGPLKADMSPYPLTVTRNRITLEDAKPTFALPNHEVLNFPNKITEKDFDLWVQERSIYNAVSDSDKVEFPLVFNDPNESNDKGNIAVMKYGKGRFIYTGIVFFRELPAAVPGAYRLFANLLSNPNSK</sequence>
<evidence type="ECO:0000313" key="3">
    <source>
        <dbReference type="Proteomes" id="UP000282832"/>
    </source>
</evidence>
<dbReference type="EMBL" id="SACY01000001">
    <property type="protein sequence ID" value="RVU26560.1"/>
    <property type="molecule type" value="Genomic_DNA"/>
</dbReference>
<dbReference type="Gene3D" id="3.40.50.10320">
    <property type="entry name" value="LmbE-like"/>
    <property type="match status" value="1"/>
</dbReference>
<protein>
    <submittedName>
        <fullName evidence="2">PIG-L family deacetylase</fullName>
    </submittedName>
</protein>
<feature type="chain" id="PRO_5019021322" evidence="1">
    <location>
        <begin position="22"/>
        <end position="825"/>
    </location>
</feature>
<dbReference type="Pfam" id="PF02585">
    <property type="entry name" value="PIG-L"/>
    <property type="match status" value="1"/>
</dbReference>
<dbReference type="InterPro" id="IPR029062">
    <property type="entry name" value="Class_I_gatase-like"/>
</dbReference>
<dbReference type="SUPFAM" id="SSF52317">
    <property type="entry name" value="Class I glutamine amidotransferase-like"/>
    <property type="match status" value="1"/>
</dbReference>
<dbReference type="OrthoDB" id="9759749at2"/>
<dbReference type="RefSeq" id="WP_127802112.1">
    <property type="nucleotide sequence ID" value="NZ_SACY01000001.1"/>
</dbReference>
<dbReference type="AlphaFoldDB" id="A0A437PWD7"/>
<evidence type="ECO:0000313" key="2">
    <source>
        <dbReference type="EMBL" id="RVU26560.1"/>
    </source>
</evidence>